<keyword evidence="2" id="KW-1185">Reference proteome</keyword>
<protein>
    <recommendedName>
        <fullName evidence="3">Transglutaminase-like domain-containing protein</fullName>
    </recommendedName>
</protein>
<dbReference type="Proteomes" id="UP001528411">
    <property type="component" value="Unassembled WGS sequence"/>
</dbReference>
<name>A0ABT5FC57_9GAMM</name>
<evidence type="ECO:0008006" key="3">
    <source>
        <dbReference type="Google" id="ProtNLM"/>
    </source>
</evidence>
<dbReference type="Gene3D" id="3.10.620.30">
    <property type="match status" value="1"/>
</dbReference>
<dbReference type="EMBL" id="JAQOMS010000002">
    <property type="protein sequence ID" value="MDC2889125.1"/>
    <property type="molecule type" value="Genomic_DNA"/>
</dbReference>
<reference evidence="1 2" key="1">
    <citation type="submission" date="2023-01" db="EMBL/GenBank/DDBJ databases">
        <title>Psychrosphaera sp. nov., isolated from marine algae.</title>
        <authorList>
            <person name="Bayburt H."/>
            <person name="Choi B.J."/>
            <person name="Kim J.M."/>
            <person name="Choi D.G."/>
            <person name="Jeon C.O."/>
        </authorList>
    </citation>
    <scope>NUCLEOTIDE SEQUENCE [LARGE SCALE GENOMIC DNA]</scope>
    <source>
        <strain evidence="1 2">G1-22</strain>
    </source>
</reference>
<comment type="caution">
    <text evidence="1">The sequence shown here is derived from an EMBL/GenBank/DDBJ whole genome shotgun (WGS) entry which is preliminary data.</text>
</comment>
<sequence length="358" mass="40643">MRMLGQTLVMPKLDAKPLGIRKLDSNTIADSWLSMAKTQFKDQVAAIKAAADDLALDDWGQALLTHEYLVSGSRLSKNDMQLYSWFYLVKQGFNSRVAYNDGKAYLMLSVKQKLFGQKYFSLKDGKYYFVDLAEKQPISVGSVYTYDKQHSSASEQVNIDLSVAPKHGTADKSRKLTTTIDNKSVTVSTHYNSSYIEFLDHYPQLSMEYYFQAELPDGTKQELLNQLRPYILGMSEQRALNVILHFVQKSLRYQTDQQQFNYENYLFAGETIHYPYADCEDRAVLFAYLVKNLLGNEVVGLQYDGHIATAVAVKSDIQGDAFTVRGKRFVVADPTFINANIGRTMTGYENQSPQIISF</sequence>
<proteinExistence type="predicted"/>
<accession>A0ABT5FC57</accession>
<evidence type="ECO:0000313" key="1">
    <source>
        <dbReference type="EMBL" id="MDC2889125.1"/>
    </source>
</evidence>
<organism evidence="1 2">
    <name type="scientific">Psychrosphaera algicola</name>
    <dbReference type="NCBI Taxonomy" id="3023714"/>
    <lineage>
        <taxon>Bacteria</taxon>
        <taxon>Pseudomonadati</taxon>
        <taxon>Pseudomonadota</taxon>
        <taxon>Gammaproteobacteria</taxon>
        <taxon>Alteromonadales</taxon>
        <taxon>Pseudoalteromonadaceae</taxon>
        <taxon>Psychrosphaera</taxon>
    </lineage>
</organism>
<dbReference type="RefSeq" id="WP_272180627.1">
    <property type="nucleotide sequence ID" value="NZ_JAQOMS010000002.1"/>
</dbReference>
<evidence type="ECO:0000313" key="2">
    <source>
        <dbReference type="Proteomes" id="UP001528411"/>
    </source>
</evidence>
<gene>
    <name evidence="1" type="ORF">PN838_10575</name>
</gene>